<dbReference type="SUPFAM" id="SSF47240">
    <property type="entry name" value="Ferritin-like"/>
    <property type="match status" value="1"/>
</dbReference>
<evidence type="ECO:0000313" key="1">
    <source>
        <dbReference type="EMBL" id="RJY29401.1"/>
    </source>
</evidence>
<dbReference type="PIRSF" id="PIRSF020736">
    <property type="entry name" value="MiaE"/>
    <property type="match status" value="1"/>
</dbReference>
<reference evidence="1 2" key="1">
    <citation type="submission" date="2018-08" db="EMBL/GenBank/DDBJ databases">
        <title>Genome Sequences of Legionella pneumophila subsp. pneumophila Isolates, Recovered from a Drinking Water System in a Large Builging.</title>
        <authorList>
            <person name="Gomez-Alvarez V."/>
            <person name="Boczek L."/>
            <person name="King D."/>
            <person name="Pemberton A."/>
            <person name="Pfaller S."/>
            <person name="Rodgers M."/>
            <person name="Santodomingo J."/>
            <person name="Revetta R."/>
        </authorList>
    </citation>
    <scope>NUCLEOTIDE SEQUENCE [LARGE SCALE GENOMIC DNA]</scope>
    <source>
        <strain evidence="1 2">L01C.1</strain>
    </source>
</reference>
<dbReference type="Pfam" id="PF06175">
    <property type="entry name" value="MiaE"/>
    <property type="match status" value="1"/>
</dbReference>
<comment type="caution">
    <text evidence="1">The sequence shown here is derived from an EMBL/GenBank/DDBJ whole genome shotgun (WGS) entry which is preliminary data.</text>
</comment>
<dbReference type="InterPro" id="IPR009078">
    <property type="entry name" value="Ferritin-like_SF"/>
</dbReference>
<proteinExistence type="predicted"/>
<dbReference type="PANTHER" id="PTHR42637:SF1">
    <property type="entry name" value="TRNA 2-(METHYLSULFANYL)-N(6)-ISOPENTENYLADENOSINE(37) HYDROXYLASE"/>
    <property type="match status" value="1"/>
</dbReference>
<dbReference type="GO" id="GO:0006400">
    <property type="term" value="P:tRNA modification"/>
    <property type="evidence" value="ECO:0007669"/>
    <property type="project" value="InterPro"/>
</dbReference>
<sequence length="211" mass="24156">MYFIMLKRLDSDLQTLNDFLKTKTPDAWLNHAAANIPLLLLDHAHCERKAAGTAINFISKYPEKAELVAIMAPLAREELLHFEKVIDIMKQKGIIYSPLQPSDYASNLHKHVTNKDGIERLCDQLIIGAIIEARSCERFSSIIPYIEDQDLARFYKTLVKSECRHFEEYLHLAKFYGGSVDDRISEFLTIENAFILSDDVVFRFHSGLPPA</sequence>
<dbReference type="Proteomes" id="UP000277145">
    <property type="component" value="Unassembled WGS sequence"/>
</dbReference>
<dbReference type="CDD" id="cd07910">
    <property type="entry name" value="MiaE"/>
    <property type="match status" value="1"/>
</dbReference>
<dbReference type="InterPro" id="IPR012347">
    <property type="entry name" value="Ferritin-like"/>
</dbReference>
<dbReference type="AlphaFoldDB" id="A0A3A6V5H2"/>
<dbReference type="InterPro" id="IPR010386">
    <property type="entry name" value="tRNA-Hydrxlase_MiaE"/>
</dbReference>
<gene>
    <name evidence="1" type="ORF">D1H98_10215</name>
</gene>
<dbReference type="GO" id="GO:0045301">
    <property type="term" value="F:tRNA 2-(methylsulfanyl)-N(6)-isopentenyladenosine(37) hydroxylase activity"/>
    <property type="evidence" value="ECO:0007669"/>
    <property type="project" value="InterPro"/>
</dbReference>
<dbReference type="PANTHER" id="PTHR42637">
    <property type="entry name" value="TRNA-(MS[2]IO[6]A)-HYDROXYLASE"/>
    <property type="match status" value="1"/>
</dbReference>
<dbReference type="EMBL" id="QWDR01000002">
    <property type="protein sequence ID" value="RJY29401.1"/>
    <property type="molecule type" value="Genomic_DNA"/>
</dbReference>
<dbReference type="Gene3D" id="1.20.1260.10">
    <property type="match status" value="1"/>
</dbReference>
<name>A0A3A6V5H2_LEGPN</name>
<organism evidence="1 2">
    <name type="scientific">Legionella pneumophila subsp. pneumophila</name>
    <dbReference type="NCBI Taxonomy" id="91891"/>
    <lineage>
        <taxon>Bacteria</taxon>
        <taxon>Pseudomonadati</taxon>
        <taxon>Pseudomonadota</taxon>
        <taxon>Gammaproteobacteria</taxon>
        <taxon>Legionellales</taxon>
        <taxon>Legionellaceae</taxon>
        <taxon>Legionella</taxon>
    </lineage>
</organism>
<evidence type="ECO:0000313" key="2">
    <source>
        <dbReference type="Proteomes" id="UP000277145"/>
    </source>
</evidence>
<protein>
    <submittedName>
        <fullName evidence="1">tRNA-(Ms[2]io[6]A)-hydroxylase</fullName>
    </submittedName>
</protein>
<accession>A0A3A6V5H2</accession>